<organism evidence="3 4">
    <name type="scientific">Mycobacterium kansasii</name>
    <dbReference type="NCBI Taxonomy" id="1768"/>
    <lineage>
        <taxon>Bacteria</taxon>
        <taxon>Bacillati</taxon>
        <taxon>Actinomycetota</taxon>
        <taxon>Actinomycetes</taxon>
        <taxon>Mycobacteriales</taxon>
        <taxon>Mycobacteriaceae</taxon>
        <taxon>Mycobacterium</taxon>
    </lineage>
</organism>
<protein>
    <submittedName>
        <fullName evidence="3">Uncharacterized protein</fullName>
    </submittedName>
</protein>
<dbReference type="Proteomes" id="UP000189229">
    <property type="component" value="Unassembled WGS sequence"/>
</dbReference>
<evidence type="ECO:0000313" key="2">
    <source>
        <dbReference type="EMBL" id="OOK78412.1"/>
    </source>
</evidence>
<evidence type="ECO:0000313" key="5">
    <source>
        <dbReference type="Proteomes" id="UP000189229"/>
    </source>
</evidence>
<comment type="caution">
    <text evidence="3">The sequence shown here is derived from an EMBL/GenBank/DDBJ whole genome shotgun (WGS) entry which is preliminary data.</text>
</comment>
<proteinExistence type="predicted"/>
<reference evidence="4 5" key="1">
    <citation type="submission" date="2017-02" db="EMBL/GenBank/DDBJ databases">
        <title>Complete genome sequences of Mycobacterium kansasii strains isolated from rhesus macaques.</title>
        <authorList>
            <person name="Panda A."/>
            <person name="Nagaraj S."/>
            <person name="Zhao X."/>
            <person name="Tettelin H."/>
            <person name="Detolla L.J."/>
        </authorList>
    </citation>
    <scope>NUCLEOTIDE SEQUENCE [LARGE SCALE GENOMIC DNA]</scope>
    <source>
        <strain evidence="3 4">11-3469</strain>
        <strain evidence="2 5">11-3813</strain>
    </source>
</reference>
<accession>A0A1V3XPA4</accession>
<name>A0A1V3XPA4_MYCKA</name>
<dbReference type="EMBL" id="MVBN01000002">
    <property type="protein sequence ID" value="OOK81035.1"/>
    <property type="molecule type" value="Genomic_DNA"/>
</dbReference>
<sequence length="59" mass="6540">MIAVGVIVYRAALVAMFLAHVRKVPSMPRASVDTRIRRRDIESPRPSPLAADRPPCRTA</sequence>
<gene>
    <name evidence="3" type="ORF">BZL29_2239</name>
    <name evidence="2" type="ORF">BZL30_2248</name>
</gene>
<dbReference type="Proteomes" id="UP000188532">
    <property type="component" value="Unassembled WGS sequence"/>
</dbReference>
<feature type="region of interest" description="Disordered" evidence="1">
    <location>
        <begin position="29"/>
        <end position="59"/>
    </location>
</feature>
<evidence type="ECO:0000313" key="3">
    <source>
        <dbReference type="EMBL" id="OOK81035.1"/>
    </source>
</evidence>
<dbReference type="AlphaFoldDB" id="A0A1V3XPA4"/>
<dbReference type="EMBL" id="MVBM01000002">
    <property type="protein sequence ID" value="OOK78412.1"/>
    <property type="molecule type" value="Genomic_DNA"/>
</dbReference>
<evidence type="ECO:0000256" key="1">
    <source>
        <dbReference type="SAM" id="MobiDB-lite"/>
    </source>
</evidence>
<evidence type="ECO:0000313" key="4">
    <source>
        <dbReference type="Proteomes" id="UP000188532"/>
    </source>
</evidence>
<feature type="compositionally biased region" description="Basic and acidic residues" evidence="1">
    <location>
        <begin position="32"/>
        <end position="43"/>
    </location>
</feature>